<dbReference type="AlphaFoldDB" id="A0AAD4JJL0"/>
<dbReference type="PANTHER" id="PTHR38936">
    <property type="entry name" value="TITIN-LIKE ISOFORM X2"/>
    <property type="match status" value="1"/>
</dbReference>
<evidence type="ECO:0000313" key="3">
    <source>
        <dbReference type="Proteomes" id="UP001190926"/>
    </source>
</evidence>
<feature type="region of interest" description="Disordered" evidence="1">
    <location>
        <begin position="126"/>
        <end position="150"/>
    </location>
</feature>
<keyword evidence="3" id="KW-1185">Reference proteome</keyword>
<dbReference type="PANTHER" id="PTHR38936:SF1">
    <property type="entry name" value="DUF641 DOMAIN-CONTAINING PROTEIN"/>
    <property type="match status" value="1"/>
</dbReference>
<feature type="region of interest" description="Disordered" evidence="1">
    <location>
        <begin position="212"/>
        <end position="252"/>
    </location>
</feature>
<comment type="caution">
    <text evidence="2">The sequence shown here is derived from an EMBL/GenBank/DDBJ whole genome shotgun (WGS) entry which is preliminary data.</text>
</comment>
<dbReference type="EMBL" id="SDAM02000049">
    <property type="protein sequence ID" value="KAH6834514.1"/>
    <property type="molecule type" value="Genomic_DNA"/>
</dbReference>
<evidence type="ECO:0000256" key="1">
    <source>
        <dbReference type="SAM" id="MobiDB-lite"/>
    </source>
</evidence>
<accession>A0AAD4JJL0</accession>
<evidence type="ECO:0000313" key="2">
    <source>
        <dbReference type="EMBL" id="KAH6834514.1"/>
    </source>
</evidence>
<dbReference type="Proteomes" id="UP001190926">
    <property type="component" value="Unassembled WGS sequence"/>
</dbReference>
<feature type="compositionally biased region" description="Polar residues" evidence="1">
    <location>
        <begin position="212"/>
        <end position="224"/>
    </location>
</feature>
<name>A0AAD4JJL0_PERFH</name>
<proteinExistence type="predicted"/>
<feature type="compositionally biased region" description="Basic residues" evidence="1">
    <location>
        <begin position="241"/>
        <end position="252"/>
    </location>
</feature>
<protein>
    <submittedName>
        <fullName evidence="2">Uncharacterized protein</fullName>
    </submittedName>
</protein>
<feature type="region of interest" description="Disordered" evidence="1">
    <location>
        <begin position="1"/>
        <end position="29"/>
    </location>
</feature>
<sequence length="252" mass="27942">MGRRKKVDEQITTANEDKDSNIPSSETKSGVEKLHSLAVYSNALEAMNVENHAVIRRSNRIKSLRSPTCSLGVEPVVEHLTLVEEVKDQELEFQQVNNPPEVDERSLEEKVDYLITVPDDFESKVFGRNEEIPGPGPDPSPSPNPGPDINYKSLYFDSQKKIEALMEDNYDLVRKLEFARGKIAAYGEMKDALAAAKEVLLVSALGKATDITTSLSPQAAQKSTPTPPVSSPHGVDDPKPKKTYKKRVRWAT</sequence>
<organism evidence="2 3">
    <name type="scientific">Perilla frutescens var. hirtella</name>
    <name type="common">Perilla citriodora</name>
    <name type="synonym">Perilla setoyensis</name>
    <dbReference type="NCBI Taxonomy" id="608512"/>
    <lineage>
        <taxon>Eukaryota</taxon>
        <taxon>Viridiplantae</taxon>
        <taxon>Streptophyta</taxon>
        <taxon>Embryophyta</taxon>
        <taxon>Tracheophyta</taxon>
        <taxon>Spermatophyta</taxon>
        <taxon>Magnoliopsida</taxon>
        <taxon>eudicotyledons</taxon>
        <taxon>Gunneridae</taxon>
        <taxon>Pentapetalae</taxon>
        <taxon>asterids</taxon>
        <taxon>lamiids</taxon>
        <taxon>Lamiales</taxon>
        <taxon>Lamiaceae</taxon>
        <taxon>Nepetoideae</taxon>
        <taxon>Elsholtzieae</taxon>
        <taxon>Perilla</taxon>
    </lineage>
</organism>
<gene>
    <name evidence="2" type="ORF">C2S53_004124</name>
</gene>
<reference evidence="2 3" key="1">
    <citation type="journal article" date="2021" name="Nat. Commun.">
        <title>Incipient diploidization of the medicinal plant Perilla within 10,000 years.</title>
        <authorList>
            <person name="Zhang Y."/>
            <person name="Shen Q."/>
            <person name="Leng L."/>
            <person name="Zhang D."/>
            <person name="Chen S."/>
            <person name="Shi Y."/>
            <person name="Ning Z."/>
            <person name="Chen S."/>
        </authorList>
    </citation>
    <scope>NUCLEOTIDE SEQUENCE [LARGE SCALE GENOMIC DNA]</scope>
    <source>
        <strain evidence="3">cv. PC099</strain>
    </source>
</reference>
<feature type="compositionally biased region" description="Pro residues" evidence="1">
    <location>
        <begin position="134"/>
        <end position="146"/>
    </location>
</feature>